<dbReference type="Proteomes" id="UP000285232">
    <property type="component" value="Unassembled WGS sequence"/>
</dbReference>
<comment type="caution">
    <text evidence="1">The sequence shown here is derived from an EMBL/GenBank/DDBJ whole genome shotgun (WGS) entry which is preliminary data.</text>
</comment>
<accession>A0A419RWG3</accession>
<organism evidence="1 2">
    <name type="scientific">Aurantiacibacter aquimixticola</name>
    <dbReference type="NCBI Taxonomy" id="1958945"/>
    <lineage>
        <taxon>Bacteria</taxon>
        <taxon>Pseudomonadati</taxon>
        <taxon>Pseudomonadota</taxon>
        <taxon>Alphaproteobacteria</taxon>
        <taxon>Sphingomonadales</taxon>
        <taxon>Erythrobacteraceae</taxon>
        <taxon>Aurantiacibacter</taxon>
    </lineage>
</organism>
<name>A0A419RWG3_9SPHN</name>
<dbReference type="OrthoDB" id="7473760at2"/>
<reference evidence="1 2" key="1">
    <citation type="journal article" date="2017" name="Int. J. Syst. Evol. Microbiol.">
        <title>Erythrobacter aquimixticola sp. nov., isolated from the junction between the ocean and a freshwater spring.</title>
        <authorList>
            <person name="Park S."/>
            <person name="Jung Y.T."/>
            <person name="Choi S.J."/>
            <person name="Yoon J.H."/>
        </authorList>
    </citation>
    <scope>NUCLEOTIDE SEQUENCE [LARGE SCALE GENOMIC DNA]</scope>
    <source>
        <strain evidence="1 2">JSSK-14</strain>
    </source>
</reference>
<protein>
    <submittedName>
        <fullName evidence="1">Uncharacterized protein</fullName>
    </submittedName>
</protein>
<sequence>MRGKLADALLELAGGHGHIASHTEKAWASITFAGARHRVELVFAGEKAVEAGECFIAFLPEYEFAIPKQLVADAAVVGVDHIAQPPGLTVRCELLLLEEG</sequence>
<dbReference type="AlphaFoldDB" id="A0A419RWG3"/>
<keyword evidence="2" id="KW-1185">Reference proteome</keyword>
<evidence type="ECO:0000313" key="2">
    <source>
        <dbReference type="Proteomes" id="UP000285232"/>
    </source>
</evidence>
<gene>
    <name evidence="1" type="ORF">D6201_01825</name>
</gene>
<proteinExistence type="predicted"/>
<evidence type="ECO:0000313" key="1">
    <source>
        <dbReference type="EMBL" id="RJY10126.1"/>
    </source>
</evidence>
<dbReference type="EMBL" id="RAHX01000001">
    <property type="protein sequence ID" value="RJY10126.1"/>
    <property type="molecule type" value="Genomic_DNA"/>
</dbReference>